<name>K2N1K5_TRYCR</name>
<dbReference type="AlphaFoldDB" id="K2N1K5"/>
<feature type="transmembrane region" description="Helical" evidence="3">
    <location>
        <begin position="187"/>
        <end position="207"/>
    </location>
</feature>
<keyword evidence="3" id="KW-0812">Transmembrane</keyword>
<keyword evidence="1" id="KW-0175">Coiled coil</keyword>
<feature type="coiled-coil region" evidence="1">
    <location>
        <begin position="65"/>
        <end position="99"/>
    </location>
</feature>
<feature type="non-terminal residue" evidence="4">
    <location>
        <position position="1"/>
    </location>
</feature>
<comment type="caution">
    <text evidence="4">The sequence shown here is derived from an EMBL/GenBank/DDBJ whole genome shotgun (WGS) entry which is preliminary data.</text>
</comment>
<evidence type="ECO:0000256" key="1">
    <source>
        <dbReference type="SAM" id="Coils"/>
    </source>
</evidence>
<accession>K2N1K5</accession>
<evidence type="ECO:0000313" key="5">
    <source>
        <dbReference type="Proteomes" id="UP000007350"/>
    </source>
</evidence>
<evidence type="ECO:0000256" key="3">
    <source>
        <dbReference type="SAM" id="Phobius"/>
    </source>
</evidence>
<dbReference type="Proteomes" id="UP000007350">
    <property type="component" value="Unassembled WGS sequence"/>
</dbReference>
<dbReference type="OrthoDB" id="10568741at2759"/>
<feature type="region of interest" description="Disordered" evidence="2">
    <location>
        <begin position="159"/>
        <end position="179"/>
    </location>
</feature>
<proteinExistence type="predicted"/>
<keyword evidence="3" id="KW-0472">Membrane</keyword>
<evidence type="ECO:0000313" key="4">
    <source>
        <dbReference type="EMBL" id="EKF33355.1"/>
    </source>
</evidence>
<evidence type="ECO:0000256" key="2">
    <source>
        <dbReference type="SAM" id="MobiDB-lite"/>
    </source>
</evidence>
<gene>
    <name evidence="4" type="ORF">MOQ_002780</name>
</gene>
<dbReference type="EMBL" id="AHKC01009288">
    <property type="protein sequence ID" value="EKF33355.1"/>
    <property type="molecule type" value="Genomic_DNA"/>
</dbReference>
<reference evidence="4 5" key="1">
    <citation type="journal article" date="2012" name="BMC Genomics">
        <title>Comparative genomic analysis of human infective Trypanosoma cruzi lineages with the bat-restricted subspecies T. cruzi marinkellei.</title>
        <authorList>
            <person name="Franzen O."/>
            <person name="Talavera-Lopez C."/>
            <person name="Ochaya S."/>
            <person name="Butler C.E."/>
            <person name="Messenger L.A."/>
            <person name="Lewis M.D."/>
            <person name="Llewellyn M.S."/>
            <person name="Marinkelle C.J."/>
            <person name="Tyler K.M."/>
            <person name="Miles M.A."/>
            <person name="Andersson B."/>
        </authorList>
    </citation>
    <scope>NUCLEOTIDE SEQUENCE [LARGE SCALE GENOMIC DNA]</scope>
    <source>
        <strain evidence="4 5">B7</strain>
    </source>
</reference>
<keyword evidence="5" id="KW-1185">Reference proteome</keyword>
<protein>
    <submittedName>
        <fullName evidence="4">Surface protein TolT, putative</fullName>
    </submittedName>
</protein>
<organism evidence="4 5">
    <name type="scientific">Trypanosoma cruzi marinkellei</name>
    <dbReference type="NCBI Taxonomy" id="85056"/>
    <lineage>
        <taxon>Eukaryota</taxon>
        <taxon>Discoba</taxon>
        <taxon>Euglenozoa</taxon>
        <taxon>Kinetoplastea</taxon>
        <taxon>Metakinetoplastina</taxon>
        <taxon>Trypanosomatida</taxon>
        <taxon>Trypanosomatidae</taxon>
        <taxon>Trypanosoma</taxon>
        <taxon>Schizotrypanum</taxon>
    </lineage>
</organism>
<sequence>EATKVSRALRQAKEAVQLADAAVAECEAAVEAAETAGIMTLEAVGEVLRHVKDEKTKNQCVPDPLKRAVEHAATSMEKAKEAEAESEKAAAAAQKTQEAAEKAAAARTLAQDVAVTASALLQEREKEDERRRAKDREAAEAARKAAVAEVMKKYAAEKRNDTVPGRNSTATRMPRPRPRVDGGGMPLLLRAPLLILAAVAVVFGFFLC</sequence>
<keyword evidence="3" id="KW-1133">Transmembrane helix</keyword>